<dbReference type="EMBL" id="CADCWD010000090">
    <property type="protein sequence ID" value="CAA9547458.1"/>
    <property type="molecule type" value="Genomic_DNA"/>
</dbReference>
<name>A0A6J4UE18_9SPHN</name>
<dbReference type="AlphaFoldDB" id="A0A6J4UE18"/>
<protein>
    <submittedName>
        <fullName evidence="1">Uncharacterized protein</fullName>
    </submittedName>
</protein>
<proteinExistence type="predicted"/>
<organism evidence="1">
    <name type="scientific">uncultured Sphingosinicella sp</name>
    <dbReference type="NCBI Taxonomy" id="478748"/>
    <lineage>
        <taxon>Bacteria</taxon>
        <taxon>Pseudomonadati</taxon>
        <taxon>Pseudomonadota</taxon>
        <taxon>Alphaproteobacteria</taxon>
        <taxon>Sphingomonadales</taxon>
        <taxon>Sphingosinicellaceae</taxon>
        <taxon>Sphingosinicella</taxon>
        <taxon>environmental samples</taxon>
    </lineage>
</organism>
<sequence length="54" mass="6076">MAAKLFLLFGPPAQRERLSFSVSKPAAFPLRETKAAKRLRSGAMRSPLRVERPH</sequence>
<reference evidence="1" key="1">
    <citation type="submission" date="2020-02" db="EMBL/GenBank/DDBJ databases">
        <authorList>
            <person name="Meier V. D."/>
        </authorList>
    </citation>
    <scope>NUCLEOTIDE SEQUENCE</scope>
    <source>
        <strain evidence="1">AVDCRST_MAG23</strain>
    </source>
</reference>
<evidence type="ECO:0000313" key="1">
    <source>
        <dbReference type="EMBL" id="CAA9547458.1"/>
    </source>
</evidence>
<accession>A0A6J4UE18</accession>
<gene>
    <name evidence="1" type="ORF">AVDCRST_MAG23-2676</name>
</gene>